<protein>
    <submittedName>
        <fullName evidence="1">Uncharacterized protein</fullName>
    </submittedName>
</protein>
<dbReference type="EMBL" id="CM000833">
    <property type="protein sequence ID" value="EET03665.1"/>
    <property type="molecule type" value="Genomic_DNA"/>
</dbReference>
<proteinExistence type="predicted"/>
<dbReference type="AlphaFoldDB" id="A0A0E1VRX4"/>
<dbReference type="HOGENOM" id="CLU_3341414_0_0_4"/>
<evidence type="ECO:0000313" key="1">
    <source>
        <dbReference type="EMBL" id="EET03665.1"/>
    </source>
</evidence>
<name>A0A0E1VRX4_BURPE</name>
<sequence length="37" mass="3872">MAVGVSSAKRVSTVWTKAGGMDACVSWLSILMKVTSI</sequence>
<dbReference type="Proteomes" id="UP000001812">
    <property type="component" value="Chromosome II"/>
</dbReference>
<reference evidence="1" key="1">
    <citation type="submission" date="2009-05" db="EMBL/GenBank/DDBJ databases">
        <authorList>
            <person name="Harkins D.M."/>
            <person name="DeShazer D."/>
            <person name="Woods D.E."/>
            <person name="Brinkac L.M."/>
            <person name="Brown K.A."/>
            <person name="Hung G.C."/>
            <person name="Tuanyok A."/>
            <person name="Zhang B."/>
            <person name="Nierman W.C."/>
        </authorList>
    </citation>
    <scope>NUCLEOTIDE SEQUENCE [LARGE SCALE GENOMIC DNA]</scope>
    <source>
        <strain evidence="1">1710a</strain>
    </source>
</reference>
<gene>
    <name evidence="1" type="ORF">BURPS1710A_A0466</name>
</gene>
<organism evidence="1">
    <name type="scientific">Burkholderia pseudomallei 1710a</name>
    <dbReference type="NCBI Taxonomy" id="320371"/>
    <lineage>
        <taxon>Bacteria</taxon>
        <taxon>Pseudomonadati</taxon>
        <taxon>Pseudomonadota</taxon>
        <taxon>Betaproteobacteria</taxon>
        <taxon>Burkholderiales</taxon>
        <taxon>Burkholderiaceae</taxon>
        <taxon>Burkholderia</taxon>
        <taxon>pseudomallei group</taxon>
    </lineage>
</organism>
<accession>A0A0E1VRX4</accession>